<reference evidence="2" key="1">
    <citation type="submission" date="2023-06" db="EMBL/GenBank/DDBJ databases">
        <title>Gordonia sp. nov. and Pseudochrobactrum sp. nov., two species isolated from the burying beetle Nicrophorus vespilloides.</title>
        <authorList>
            <person name="Poehlein A."/>
            <person name="Guzman J."/>
            <person name="Daniel R."/>
            <person name="Vilcinskas A."/>
        </authorList>
    </citation>
    <scope>NUCLEOTIDE SEQUENCE</scope>
    <source>
        <strain evidence="2">MP11Mi</strain>
    </source>
</reference>
<protein>
    <recommendedName>
        <fullName evidence="3">Fibronectin type III domain-containing protein</fullName>
    </recommendedName>
</protein>
<dbReference type="RefSeq" id="WP_420038760.1">
    <property type="nucleotide sequence ID" value="NZ_CP128986.1"/>
</dbReference>
<dbReference type="EMBL" id="CP128986">
    <property type="protein sequence ID" value="WOC12897.1"/>
    <property type="molecule type" value="Genomic_DNA"/>
</dbReference>
<evidence type="ECO:0008006" key="3">
    <source>
        <dbReference type="Google" id="ProtNLM"/>
    </source>
</evidence>
<keyword evidence="1" id="KW-0472">Membrane</keyword>
<keyword evidence="1" id="KW-1133">Transmembrane helix</keyword>
<evidence type="ECO:0000256" key="1">
    <source>
        <dbReference type="SAM" id="Phobius"/>
    </source>
</evidence>
<evidence type="ECO:0000313" key="2">
    <source>
        <dbReference type="EMBL" id="WOC12897.1"/>
    </source>
</evidence>
<dbReference type="AlphaFoldDB" id="A0AA97GVQ6"/>
<sequence length="273" mass="29110">MTVRHSGAIPAHHESGARRRTWWIVAASAVVILLACLFGVRFAIGGVGAVDSPSGLTTSVDGEGVKAAWTGVSGADGYQLVRDDSVVVYDGDATTYVDSQASTGKHRYTVRAVSEDVVSAASTASEATVDSSWGTYTPFVAQFPELLPQSPDLSGWKGVECYWMLSGFKDEMGTAVDGSGNSLSRARIACDGEIALSVAWLDSKVATDAVFANASKRPGIEAVKWRFGTGYYDGSEHVMHLRPDNHENVWIGIGANDATKDRLLEFANDMPLE</sequence>
<accession>A0AA97GVQ6</accession>
<organism evidence="2">
    <name type="scientific">Gordonia sp. MP11Mi</name>
    <dbReference type="NCBI Taxonomy" id="3022769"/>
    <lineage>
        <taxon>Bacteria</taxon>
        <taxon>Bacillati</taxon>
        <taxon>Actinomycetota</taxon>
        <taxon>Actinomycetes</taxon>
        <taxon>Mycobacteriales</taxon>
        <taxon>Gordoniaceae</taxon>
        <taxon>Gordonia</taxon>
    </lineage>
</organism>
<keyword evidence="1" id="KW-0812">Transmembrane</keyword>
<gene>
    <name evidence="2" type="ORF">MP11Mi_19890</name>
</gene>
<feature type="transmembrane region" description="Helical" evidence="1">
    <location>
        <begin position="21"/>
        <end position="44"/>
    </location>
</feature>
<proteinExistence type="predicted"/>
<dbReference type="Gene3D" id="2.60.40.10">
    <property type="entry name" value="Immunoglobulins"/>
    <property type="match status" value="1"/>
</dbReference>
<name>A0AA97GVQ6_9ACTN</name>
<dbReference type="GO" id="GO:0005975">
    <property type="term" value="P:carbohydrate metabolic process"/>
    <property type="evidence" value="ECO:0007669"/>
    <property type="project" value="UniProtKB-ARBA"/>
</dbReference>
<dbReference type="InterPro" id="IPR013783">
    <property type="entry name" value="Ig-like_fold"/>
</dbReference>